<gene>
    <name evidence="2" type="ORF">NEZAVI_LOCUS12053</name>
</gene>
<dbReference type="EMBL" id="OV725081">
    <property type="protein sequence ID" value="CAH1403443.1"/>
    <property type="molecule type" value="Genomic_DNA"/>
</dbReference>
<sequence length="130" mass="14683">MAGRLDSLRPPLRHTVSIPVAVVLEGRVQVRAMDDCRLRSRRRAARALAEKRRRGTAGVSCDEESPTRERAKPPRRKKKEPIFEEDVIDGFAILSFKNYEDIEVREQAGTRSIPPSPLLPLGAPLLQIYI</sequence>
<feature type="region of interest" description="Disordered" evidence="1">
    <location>
        <begin position="47"/>
        <end position="80"/>
    </location>
</feature>
<dbReference type="Proteomes" id="UP001152798">
    <property type="component" value="Chromosome 5"/>
</dbReference>
<dbReference type="AlphaFoldDB" id="A0A9P0HK23"/>
<name>A0A9P0HK23_NEZVI</name>
<accession>A0A9P0HK23</accession>
<reference evidence="2" key="1">
    <citation type="submission" date="2022-01" db="EMBL/GenBank/DDBJ databases">
        <authorList>
            <person name="King R."/>
        </authorList>
    </citation>
    <scope>NUCLEOTIDE SEQUENCE</scope>
</reference>
<organism evidence="2 3">
    <name type="scientific">Nezara viridula</name>
    <name type="common">Southern green stink bug</name>
    <name type="synonym">Cimex viridulus</name>
    <dbReference type="NCBI Taxonomy" id="85310"/>
    <lineage>
        <taxon>Eukaryota</taxon>
        <taxon>Metazoa</taxon>
        <taxon>Ecdysozoa</taxon>
        <taxon>Arthropoda</taxon>
        <taxon>Hexapoda</taxon>
        <taxon>Insecta</taxon>
        <taxon>Pterygota</taxon>
        <taxon>Neoptera</taxon>
        <taxon>Paraneoptera</taxon>
        <taxon>Hemiptera</taxon>
        <taxon>Heteroptera</taxon>
        <taxon>Panheteroptera</taxon>
        <taxon>Pentatomomorpha</taxon>
        <taxon>Pentatomoidea</taxon>
        <taxon>Pentatomidae</taxon>
        <taxon>Pentatominae</taxon>
        <taxon>Nezara</taxon>
    </lineage>
</organism>
<keyword evidence="3" id="KW-1185">Reference proteome</keyword>
<evidence type="ECO:0000313" key="2">
    <source>
        <dbReference type="EMBL" id="CAH1403443.1"/>
    </source>
</evidence>
<dbReference type="OrthoDB" id="6630295at2759"/>
<proteinExistence type="predicted"/>
<evidence type="ECO:0000256" key="1">
    <source>
        <dbReference type="SAM" id="MobiDB-lite"/>
    </source>
</evidence>
<protein>
    <submittedName>
        <fullName evidence="2">Uncharacterized protein</fullName>
    </submittedName>
</protein>
<evidence type="ECO:0000313" key="3">
    <source>
        <dbReference type="Proteomes" id="UP001152798"/>
    </source>
</evidence>